<dbReference type="InterPro" id="IPR005299">
    <property type="entry name" value="MeTrfase_7"/>
</dbReference>
<dbReference type="InterPro" id="IPR029063">
    <property type="entry name" value="SAM-dependent_MTases_sf"/>
</dbReference>
<feature type="compositionally biased region" description="Polar residues" evidence="3">
    <location>
        <begin position="1"/>
        <end position="11"/>
    </location>
</feature>
<dbReference type="OrthoDB" id="1523883at2759"/>
<dbReference type="Proteomes" id="UP001141806">
    <property type="component" value="Unassembled WGS sequence"/>
</dbReference>
<feature type="region of interest" description="Disordered" evidence="3">
    <location>
        <begin position="1"/>
        <end position="21"/>
    </location>
</feature>
<sequence length="365" mass="41049">MGRETNTSPESSPKESRSNSFTETHICYERGGHIPKAMLDNAIADKLDVKLLRSFNPFTIADLSCSVGPNRFQVVKIIMEAVELKYLFQGAGSCMPEFQMFFTDHFSNDFNKLLTSFPANKRYFAAGVPGSFYGRLFPKASLHFMHSSYALHFLSRAPTELEDETCATCNKGRIHYASSPNEVVEAYSVQYAKDIDSFLQARAQEIVSGGLMALLIPSLPDGTPPSQSRLIMLFELLESSLMDMVNMGFFSEAKVDSFNVPVYQPSTQELEGLIKKNGCFSIEGMETLDHSKSHLTDIEKCSILQMRPILEELIRNHFGSEIIDELFDRFDKRVAEPSIISDLSCKTIGELFILLKRNFDQSEDS</sequence>
<evidence type="ECO:0000313" key="5">
    <source>
        <dbReference type="Proteomes" id="UP001141806"/>
    </source>
</evidence>
<keyword evidence="5" id="KW-1185">Reference proteome</keyword>
<dbReference type="InterPro" id="IPR042086">
    <property type="entry name" value="MeTrfase_capping"/>
</dbReference>
<evidence type="ECO:0000313" key="4">
    <source>
        <dbReference type="EMBL" id="KAJ4973522.1"/>
    </source>
</evidence>
<keyword evidence="1" id="KW-0479">Metal-binding</keyword>
<organism evidence="4 5">
    <name type="scientific">Protea cynaroides</name>
    <dbReference type="NCBI Taxonomy" id="273540"/>
    <lineage>
        <taxon>Eukaryota</taxon>
        <taxon>Viridiplantae</taxon>
        <taxon>Streptophyta</taxon>
        <taxon>Embryophyta</taxon>
        <taxon>Tracheophyta</taxon>
        <taxon>Spermatophyta</taxon>
        <taxon>Magnoliopsida</taxon>
        <taxon>Proteales</taxon>
        <taxon>Proteaceae</taxon>
        <taxon>Protea</taxon>
    </lineage>
</organism>
<proteinExistence type="predicted"/>
<reference evidence="4" key="1">
    <citation type="journal article" date="2023" name="Plant J.">
        <title>The genome of the king protea, Protea cynaroides.</title>
        <authorList>
            <person name="Chang J."/>
            <person name="Duong T.A."/>
            <person name="Schoeman C."/>
            <person name="Ma X."/>
            <person name="Roodt D."/>
            <person name="Barker N."/>
            <person name="Li Z."/>
            <person name="Van de Peer Y."/>
            <person name="Mizrachi E."/>
        </authorList>
    </citation>
    <scope>NUCLEOTIDE SEQUENCE</scope>
    <source>
        <tissue evidence="4">Young leaves</tissue>
    </source>
</reference>
<dbReference type="GO" id="GO:0046872">
    <property type="term" value="F:metal ion binding"/>
    <property type="evidence" value="ECO:0007669"/>
    <property type="project" value="UniProtKB-KW"/>
</dbReference>
<evidence type="ECO:0000256" key="3">
    <source>
        <dbReference type="SAM" id="MobiDB-lite"/>
    </source>
</evidence>
<dbReference type="EMBL" id="JAMYWD010000004">
    <property type="protein sequence ID" value="KAJ4973522.1"/>
    <property type="molecule type" value="Genomic_DNA"/>
</dbReference>
<dbReference type="PANTHER" id="PTHR31009">
    <property type="entry name" value="S-ADENOSYL-L-METHIONINE:CARBOXYL METHYLTRANSFERASE FAMILY PROTEIN"/>
    <property type="match status" value="1"/>
</dbReference>
<dbReference type="SUPFAM" id="SSF53335">
    <property type="entry name" value="S-adenosyl-L-methionine-dependent methyltransferases"/>
    <property type="match status" value="1"/>
</dbReference>
<evidence type="ECO:0000256" key="1">
    <source>
        <dbReference type="ARBA" id="ARBA00022723"/>
    </source>
</evidence>
<evidence type="ECO:0000256" key="2">
    <source>
        <dbReference type="ARBA" id="ARBA00022842"/>
    </source>
</evidence>
<dbReference type="Gene3D" id="1.10.1200.270">
    <property type="entry name" value="Methyltransferase, alpha-helical capping domain"/>
    <property type="match status" value="1"/>
</dbReference>
<name>A0A9Q0KMV4_9MAGN</name>
<keyword evidence="2" id="KW-0460">Magnesium</keyword>
<dbReference type="AlphaFoldDB" id="A0A9Q0KMV4"/>
<dbReference type="GO" id="GO:0008168">
    <property type="term" value="F:methyltransferase activity"/>
    <property type="evidence" value="ECO:0007669"/>
    <property type="project" value="InterPro"/>
</dbReference>
<dbReference type="Gene3D" id="3.40.50.150">
    <property type="entry name" value="Vaccinia Virus protein VP39"/>
    <property type="match status" value="1"/>
</dbReference>
<comment type="caution">
    <text evidence="4">The sequence shown here is derived from an EMBL/GenBank/DDBJ whole genome shotgun (WGS) entry which is preliminary data.</text>
</comment>
<dbReference type="Pfam" id="PF03492">
    <property type="entry name" value="Methyltransf_7"/>
    <property type="match status" value="1"/>
</dbReference>
<protein>
    <submittedName>
        <fullName evidence="4">Uncharacterized protein</fullName>
    </submittedName>
</protein>
<gene>
    <name evidence="4" type="ORF">NE237_006696</name>
</gene>
<accession>A0A9Q0KMV4</accession>